<dbReference type="EMBL" id="QLMD01000001">
    <property type="protein sequence ID" value="RAK01812.1"/>
    <property type="molecule type" value="Genomic_DNA"/>
</dbReference>
<dbReference type="Proteomes" id="UP000287865">
    <property type="component" value="Unassembled WGS sequence"/>
</dbReference>
<dbReference type="InterPro" id="IPR005358">
    <property type="entry name" value="Puta_zinc/iron-chelating_dom"/>
</dbReference>
<dbReference type="PIRSF" id="PIRSF006173">
    <property type="entry name" value="UCP006173"/>
    <property type="match status" value="1"/>
</dbReference>
<dbReference type="Proteomes" id="UP000249203">
    <property type="component" value="Unassembled WGS sequence"/>
</dbReference>
<dbReference type="OrthoDB" id="9786855at2"/>
<organism evidence="1 3">
    <name type="scientific">Aliidiomarina maris</name>
    <dbReference type="NCBI Taxonomy" id="531312"/>
    <lineage>
        <taxon>Bacteria</taxon>
        <taxon>Pseudomonadati</taxon>
        <taxon>Pseudomonadota</taxon>
        <taxon>Gammaproteobacteria</taxon>
        <taxon>Alteromonadales</taxon>
        <taxon>Idiomarinaceae</taxon>
        <taxon>Aliidiomarina</taxon>
    </lineage>
</organism>
<dbReference type="InterPro" id="IPR008228">
    <property type="entry name" value="UCP006173"/>
</dbReference>
<evidence type="ECO:0000313" key="3">
    <source>
        <dbReference type="Proteomes" id="UP000249203"/>
    </source>
</evidence>
<evidence type="ECO:0000313" key="2">
    <source>
        <dbReference type="EMBL" id="RUO28623.1"/>
    </source>
</evidence>
<proteinExistence type="predicted"/>
<evidence type="ECO:0000313" key="4">
    <source>
        <dbReference type="Proteomes" id="UP000287865"/>
    </source>
</evidence>
<sequence length="172" mass="19125">MAPKALGAEFWRSKTLAQMSTAEWEALCDGCGKCCLHKLLAAADSEPDEESAESDDDAWMQAGEELHYTDVRCQYLDPATARCGCYAERLARVENCVNITLADLPNIHFMPSTCAYRRLHEGRGLPVWHPLRHGGSRVAMQAAKQDVGSYATVSECDVAEDDYELRIVTWPL</sequence>
<evidence type="ECO:0000313" key="1">
    <source>
        <dbReference type="EMBL" id="RAK01812.1"/>
    </source>
</evidence>
<dbReference type="AlphaFoldDB" id="A0A327X837"/>
<reference evidence="2 4" key="1">
    <citation type="journal article" date="2018" name="Front. Microbiol.">
        <title>Genome-Based Analysis Reveals the Taxonomy and Diversity of the Family Idiomarinaceae.</title>
        <authorList>
            <person name="Liu Y."/>
            <person name="Lai Q."/>
            <person name="Shao Z."/>
        </authorList>
    </citation>
    <scope>NUCLEOTIDE SEQUENCE [LARGE SCALE GENOMIC DNA]</scope>
    <source>
        <strain evidence="2 4">CF12-14</strain>
    </source>
</reference>
<dbReference type="Pfam" id="PF03692">
    <property type="entry name" value="CxxCxxCC"/>
    <property type="match status" value="1"/>
</dbReference>
<gene>
    <name evidence="1" type="ORF">B0I24_101451</name>
    <name evidence="2" type="ORF">CWE07_02185</name>
</gene>
<protein>
    <submittedName>
        <fullName evidence="2">YcgN family cysteine cluster protein</fullName>
    </submittedName>
</protein>
<dbReference type="PANTHER" id="PTHR37421">
    <property type="entry name" value="UPF0260 PROTEIN YCGN"/>
    <property type="match status" value="1"/>
</dbReference>
<reference evidence="1 3" key="2">
    <citation type="submission" date="2018-06" db="EMBL/GenBank/DDBJ databases">
        <title>Genomic Encyclopedia of Type Strains, Phase III (KMG-III): the genomes of soil and plant-associated and newly described type strains.</title>
        <authorList>
            <person name="Whitman W."/>
        </authorList>
    </citation>
    <scope>NUCLEOTIDE SEQUENCE [LARGE SCALE GENOMIC DNA]</scope>
    <source>
        <strain evidence="1 3">CGMCC 1.15366</strain>
    </source>
</reference>
<dbReference type="EMBL" id="PIPK01000001">
    <property type="protein sequence ID" value="RUO28623.1"/>
    <property type="molecule type" value="Genomic_DNA"/>
</dbReference>
<keyword evidence="4" id="KW-1185">Reference proteome</keyword>
<dbReference type="PANTHER" id="PTHR37421:SF1">
    <property type="entry name" value="UPF0260 PROTEIN YCGN"/>
    <property type="match status" value="1"/>
</dbReference>
<comment type="caution">
    <text evidence="1">The sequence shown here is derived from an EMBL/GenBank/DDBJ whole genome shotgun (WGS) entry which is preliminary data.</text>
</comment>
<accession>A0A327X837</accession>
<dbReference type="RefSeq" id="WP_111568278.1">
    <property type="nucleotide sequence ID" value="NZ_PIPK01000001.1"/>
</dbReference>
<name>A0A327X837_9GAMM</name>